<dbReference type="SUPFAM" id="SSF143034">
    <property type="entry name" value="L35p-like"/>
    <property type="match status" value="1"/>
</dbReference>
<evidence type="ECO:0000256" key="4">
    <source>
        <dbReference type="HAMAP-Rule" id="MF_00514"/>
    </source>
</evidence>
<evidence type="ECO:0000313" key="6">
    <source>
        <dbReference type="EMBL" id="OGK38926.1"/>
    </source>
</evidence>
<sequence length="65" mass="7623">MKTKMKTRKAVLKRFKLTTSGKILHRGHGGRHHISAKSKRRMRSLNVPKEVLGRYKIKIRRMLAT</sequence>
<organism evidence="6 7">
    <name type="scientific">Candidatus Roizmanbacteria bacterium RIFCSPHIGHO2_12_FULL_44_10</name>
    <dbReference type="NCBI Taxonomy" id="1802054"/>
    <lineage>
        <taxon>Bacteria</taxon>
        <taxon>Candidatus Roizmaniibacteriota</taxon>
    </lineage>
</organism>
<dbReference type="Gene3D" id="4.10.410.60">
    <property type="match status" value="1"/>
</dbReference>
<accession>A0A1F7I6D0</accession>
<dbReference type="HAMAP" id="MF_00514">
    <property type="entry name" value="Ribosomal_bL35"/>
    <property type="match status" value="1"/>
</dbReference>
<dbReference type="GO" id="GO:1990904">
    <property type="term" value="C:ribonucleoprotein complex"/>
    <property type="evidence" value="ECO:0007669"/>
    <property type="project" value="UniProtKB-KW"/>
</dbReference>
<evidence type="ECO:0000256" key="3">
    <source>
        <dbReference type="ARBA" id="ARBA00023274"/>
    </source>
</evidence>
<dbReference type="GO" id="GO:0006412">
    <property type="term" value="P:translation"/>
    <property type="evidence" value="ECO:0007669"/>
    <property type="project" value="UniProtKB-UniRule"/>
</dbReference>
<keyword evidence="3 4" id="KW-0687">Ribonucleoprotein</keyword>
<dbReference type="InterPro" id="IPR018265">
    <property type="entry name" value="Ribosomal_bL35_CS"/>
</dbReference>
<evidence type="ECO:0000256" key="5">
    <source>
        <dbReference type="RuleBase" id="RU000568"/>
    </source>
</evidence>
<name>A0A1F7I6D0_9BACT</name>
<dbReference type="GO" id="GO:0003735">
    <property type="term" value="F:structural constituent of ribosome"/>
    <property type="evidence" value="ECO:0007669"/>
    <property type="project" value="InterPro"/>
</dbReference>
<dbReference type="GO" id="GO:0005840">
    <property type="term" value="C:ribosome"/>
    <property type="evidence" value="ECO:0007669"/>
    <property type="project" value="UniProtKB-KW"/>
</dbReference>
<dbReference type="Pfam" id="PF01632">
    <property type="entry name" value="Ribosomal_L35p"/>
    <property type="match status" value="1"/>
</dbReference>
<dbReference type="InterPro" id="IPR037229">
    <property type="entry name" value="Ribosomal_bL35_sf"/>
</dbReference>
<evidence type="ECO:0000256" key="1">
    <source>
        <dbReference type="ARBA" id="ARBA00006598"/>
    </source>
</evidence>
<evidence type="ECO:0000313" key="7">
    <source>
        <dbReference type="Proteomes" id="UP000179024"/>
    </source>
</evidence>
<comment type="similarity">
    <text evidence="1 4 5">Belongs to the bacterial ribosomal protein bL35 family.</text>
</comment>
<dbReference type="Proteomes" id="UP000179024">
    <property type="component" value="Unassembled WGS sequence"/>
</dbReference>
<dbReference type="InterPro" id="IPR021137">
    <property type="entry name" value="Ribosomal_bL35-like"/>
</dbReference>
<evidence type="ECO:0000256" key="2">
    <source>
        <dbReference type="ARBA" id="ARBA00022980"/>
    </source>
</evidence>
<dbReference type="PRINTS" id="PR00064">
    <property type="entry name" value="RIBOSOMALL35"/>
</dbReference>
<proteinExistence type="inferred from homology"/>
<dbReference type="PROSITE" id="PS00936">
    <property type="entry name" value="RIBOSOMAL_L35"/>
    <property type="match status" value="1"/>
</dbReference>
<keyword evidence="2 4" id="KW-0689">Ribosomal protein</keyword>
<dbReference type="InterPro" id="IPR001706">
    <property type="entry name" value="Ribosomal_bL35"/>
</dbReference>
<comment type="caution">
    <text evidence="6">The sequence shown here is derived from an EMBL/GenBank/DDBJ whole genome shotgun (WGS) entry which is preliminary data.</text>
</comment>
<reference evidence="6 7" key="1">
    <citation type="journal article" date="2016" name="Nat. Commun.">
        <title>Thousands of microbial genomes shed light on interconnected biogeochemical processes in an aquifer system.</title>
        <authorList>
            <person name="Anantharaman K."/>
            <person name="Brown C.T."/>
            <person name="Hug L.A."/>
            <person name="Sharon I."/>
            <person name="Castelle C.J."/>
            <person name="Probst A.J."/>
            <person name="Thomas B.C."/>
            <person name="Singh A."/>
            <person name="Wilkins M.J."/>
            <person name="Karaoz U."/>
            <person name="Brodie E.L."/>
            <person name="Williams K.H."/>
            <person name="Hubbard S.S."/>
            <person name="Banfield J.F."/>
        </authorList>
    </citation>
    <scope>NUCLEOTIDE SEQUENCE [LARGE SCALE GENOMIC DNA]</scope>
</reference>
<dbReference type="AlphaFoldDB" id="A0A1F7I6D0"/>
<dbReference type="EMBL" id="MGAE01000038">
    <property type="protein sequence ID" value="OGK38926.1"/>
    <property type="molecule type" value="Genomic_DNA"/>
</dbReference>
<protein>
    <recommendedName>
        <fullName evidence="4">Large ribosomal subunit protein bL35</fullName>
    </recommendedName>
</protein>
<gene>
    <name evidence="4" type="primary">rpmI</name>
    <name evidence="6" type="ORF">A3F34_02125</name>
</gene>